<protein>
    <submittedName>
        <fullName evidence="2">HD-GYP domain-containing protein</fullName>
    </submittedName>
</protein>
<reference evidence="2 3" key="1">
    <citation type="journal article" date="2019" name="Int. J. Syst. Evol. Microbiol.">
        <title>The Global Catalogue of Microorganisms (GCM) 10K type strain sequencing project: providing services to taxonomists for standard genome sequencing and annotation.</title>
        <authorList>
            <consortium name="The Broad Institute Genomics Platform"/>
            <consortium name="The Broad Institute Genome Sequencing Center for Infectious Disease"/>
            <person name="Wu L."/>
            <person name="Ma J."/>
        </authorList>
    </citation>
    <scope>NUCLEOTIDE SEQUENCE [LARGE SCALE GENOMIC DNA]</scope>
    <source>
        <strain evidence="2 3">JCM 9731</strain>
    </source>
</reference>
<dbReference type="CDD" id="cd00077">
    <property type="entry name" value="HDc"/>
    <property type="match status" value="1"/>
</dbReference>
<dbReference type="PROSITE" id="PS51832">
    <property type="entry name" value="HD_GYP"/>
    <property type="match status" value="1"/>
</dbReference>
<dbReference type="InterPro" id="IPR003607">
    <property type="entry name" value="HD/PDEase_dom"/>
</dbReference>
<gene>
    <name evidence="2" type="ORF">GCM10008967_06430</name>
</gene>
<dbReference type="EMBL" id="BAAADJ010000005">
    <property type="protein sequence ID" value="GAA0318566.1"/>
    <property type="molecule type" value="Genomic_DNA"/>
</dbReference>
<proteinExistence type="predicted"/>
<evidence type="ECO:0000313" key="3">
    <source>
        <dbReference type="Proteomes" id="UP001500782"/>
    </source>
</evidence>
<dbReference type="SMART" id="SM00471">
    <property type="entry name" value="HDc"/>
    <property type="match status" value="1"/>
</dbReference>
<dbReference type="SUPFAM" id="SSF109604">
    <property type="entry name" value="HD-domain/PDEase-like"/>
    <property type="match status" value="1"/>
</dbReference>
<dbReference type="Gene3D" id="1.10.3210.10">
    <property type="entry name" value="Hypothetical protein af1432"/>
    <property type="match status" value="1"/>
</dbReference>
<dbReference type="RefSeq" id="WP_343796308.1">
    <property type="nucleotide sequence ID" value="NZ_BAAADJ010000005.1"/>
</dbReference>
<keyword evidence="3" id="KW-1185">Reference proteome</keyword>
<organism evidence="2 3">
    <name type="scientific">Bacillus carboniphilus</name>
    <dbReference type="NCBI Taxonomy" id="86663"/>
    <lineage>
        <taxon>Bacteria</taxon>
        <taxon>Bacillati</taxon>
        <taxon>Bacillota</taxon>
        <taxon>Bacilli</taxon>
        <taxon>Bacillales</taxon>
        <taxon>Bacillaceae</taxon>
        <taxon>Bacillus</taxon>
    </lineage>
</organism>
<evidence type="ECO:0000313" key="2">
    <source>
        <dbReference type="EMBL" id="GAA0318566.1"/>
    </source>
</evidence>
<comment type="caution">
    <text evidence="2">The sequence shown here is derived from an EMBL/GenBank/DDBJ whole genome shotgun (WGS) entry which is preliminary data.</text>
</comment>
<name>A0ABN0VVV6_9BACI</name>
<dbReference type="PANTHER" id="PTHR43155">
    <property type="entry name" value="CYCLIC DI-GMP PHOSPHODIESTERASE PA4108-RELATED"/>
    <property type="match status" value="1"/>
</dbReference>
<evidence type="ECO:0000259" key="1">
    <source>
        <dbReference type="PROSITE" id="PS51832"/>
    </source>
</evidence>
<dbReference type="Pfam" id="PF13487">
    <property type="entry name" value="HD_5"/>
    <property type="match status" value="1"/>
</dbReference>
<dbReference type="Proteomes" id="UP001500782">
    <property type="component" value="Unassembled WGS sequence"/>
</dbReference>
<dbReference type="PANTHER" id="PTHR43155:SF2">
    <property type="entry name" value="CYCLIC DI-GMP PHOSPHODIESTERASE PA4108"/>
    <property type="match status" value="1"/>
</dbReference>
<sequence>MKKVPLRKVKEGDILALDLYTEDFKLLLVRGTKLSFPLITLMSNRAIKEVFIEDEHTDDVTYSPLLFHDARKEIHKEIYRVLFQYLSQEEIGFKFNSVDLGKEFEKISRTLLNYIATQPDILHSMHDIHVYDHYVLQHSLNVGMISGMIGLEKGLSKNELIELMVGAMLFDIGMTKLPKHVLNKKGTFSTIEKKVVQRHTMLGYEVLIKERNISEESALCALYHHERLDGDGYPTNLPGDAIHLYPRIVAVADVFDALTTQRHHRDQYSPHEAVEYLYASGGTMFDTDVIKSFLKTFAVFPVGSTVKLNNGLNAVVTKVFPDFPLRPVVRILEDTHGERLHTPIDVDLRHHHNVTIQ</sequence>
<accession>A0ABN0VVV6</accession>
<feature type="domain" description="HD-GYP" evidence="1">
    <location>
        <begin position="113"/>
        <end position="309"/>
    </location>
</feature>
<dbReference type="InterPro" id="IPR037522">
    <property type="entry name" value="HD_GYP_dom"/>
</dbReference>